<dbReference type="Gene3D" id="3.30.565.10">
    <property type="entry name" value="Histidine kinase-like ATPase, C-terminal domain"/>
    <property type="match status" value="1"/>
</dbReference>
<dbReference type="InterPro" id="IPR011712">
    <property type="entry name" value="Sig_transdc_His_kin_sub3_dim/P"/>
</dbReference>
<dbReference type="EC" id="2.7.13.3" evidence="2"/>
<dbReference type="Proteomes" id="UP000377595">
    <property type="component" value="Unassembled WGS sequence"/>
</dbReference>
<evidence type="ECO:0000256" key="7">
    <source>
        <dbReference type="ARBA" id="ARBA00022840"/>
    </source>
</evidence>
<comment type="caution">
    <text evidence="12">The sequence shown here is derived from an EMBL/GenBank/DDBJ whole genome shotgun (WGS) entry which is preliminary data.</text>
</comment>
<evidence type="ECO:0000259" key="11">
    <source>
        <dbReference type="Pfam" id="PF07730"/>
    </source>
</evidence>
<reference evidence="12 13" key="1">
    <citation type="submission" date="2019-10" db="EMBL/GenBank/DDBJ databases">
        <title>Whole genome shotgun sequence of Acrocarpospora pleiomorpha NBRC 16267.</title>
        <authorList>
            <person name="Ichikawa N."/>
            <person name="Kimura A."/>
            <person name="Kitahashi Y."/>
            <person name="Komaki H."/>
            <person name="Oguchi A."/>
        </authorList>
    </citation>
    <scope>NUCLEOTIDE SEQUENCE [LARGE SCALE GENOMIC DNA]</scope>
    <source>
        <strain evidence="12 13">NBRC 16267</strain>
    </source>
</reference>
<dbReference type="InterPro" id="IPR036890">
    <property type="entry name" value="HATPase_C_sf"/>
</dbReference>
<keyword evidence="7" id="KW-0067">ATP-binding</keyword>
<organism evidence="12 13">
    <name type="scientific">Acrocarpospora pleiomorpha</name>
    <dbReference type="NCBI Taxonomy" id="90975"/>
    <lineage>
        <taxon>Bacteria</taxon>
        <taxon>Bacillati</taxon>
        <taxon>Actinomycetota</taxon>
        <taxon>Actinomycetes</taxon>
        <taxon>Streptosporangiales</taxon>
        <taxon>Streptosporangiaceae</taxon>
        <taxon>Acrocarpospora</taxon>
    </lineage>
</organism>
<evidence type="ECO:0000256" key="4">
    <source>
        <dbReference type="ARBA" id="ARBA00022679"/>
    </source>
</evidence>
<dbReference type="PANTHER" id="PTHR24421">
    <property type="entry name" value="NITRATE/NITRITE SENSOR PROTEIN NARX-RELATED"/>
    <property type="match status" value="1"/>
</dbReference>
<dbReference type="GO" id="GO:0016020">
    <property type="term" value="C:membrane"/>
    <property type="evidence" value="ECO:0007669"/>
    <property type="project" value="InterPro"/>
</dbReference>
<name>A0A5M3XRF1_9ACTN</name>
<evidence type="ECO:0000256" key="8">
    <source>
        <dbReference type="ARBA" id="ARBA00023012"/>
    </source>
</evidence>
<feature type="transmembrane region" description="Helical" evidence="9">
    <location>
        <begin position="20"/>
        <end position="38"/>
    </location>
</feature>
<dbReference type="SUPFAM" id="SSF55874">
    <property type="entry name" value="ATPase domain of HSP90 chaperone/DNA topoisomerase II/histidine kinase"/>
    <property type="match status" value="1"/>
</dbReference>
<dbReference type="GO" id="GO:0000155">
    <property type="term" value="F:phosphorelay sensor kinase activity"/>
    <property type="evidence" value="ECO:0007669"/>
    <property type="project" value="InterPro"/>
</dbReference>
<gene>
    <name evidence="12" type="ORF">Aple_067130</name>
</gene>
<sequence length="364" mass="39067">MLAVFLAVIVWHVLVDDYGVRNVSAATLGLAVAISVVLSRFQARLAWWLSLAAAVLSAVVSHDALQGAVWPAPVLAAHAVVLALVGFEARVRLLVEMWVLTLMAGVALWALLPGEQTLIGLGDMSLLSGMALTTVYALRRAALADRRTKNEQARSALLAERTRIARELHDVVAHHMSVVAVQAEAAPYRVPDPPPELARSFATIRASAVEALTELHRVLGLLRNDTSDESSPQPTLDRLRELVGRVEAAGTPVTLRIEGRRRSLPSGVELSAYRIVQEALSNALQHAQGAELQVQVTYGSDVLDLRVENGQPATPPRPSTRPGHGLLGMRERVAMLNGELTAGPRAGGGYALTVRLPLVETEDT</sequence>
<feature type="domain" description="Histidine kinase/HSP90-like ATPase" evidence="10">
    <location>
        <begin position="268"/>
        <end position="358"/>
    </location>
</feature>
<evidence type="ECO:0000256" key="6">
    <source>
        <dbReference type="ARBA" id="ARBA00022777"/>
    </source>
</evidence>
<evidence type="ECO:0000313" key="12">
    <source>
        <dbReference type="EMBL" id="GES23814.1"/>
    </source>
</evidence>
<dbReference type="AlphaFoldDB" id="A0A5M3XRF1"/>
<feature type="transmembrane region" description="Helical" evidence="9">
    <location>
        <begin position="45"/>
        <end position="62"/>
    </location>
</feature>
<keyword evidence="3" id="KW-0597">Phosphoprotein</keyword>
<feature type="domain" description="Signal transduction histidine kinase subgroup 3 dimerisation and phosphoacceptor" evidence="11">
    <location>
        <begin position="160"/>
        <end position="225"/>
    </location>
</feature>
<evidence type="ECO:0000256" key="2">
    <source>
        <dbReference type="ARBA" id="ARBA00012438"/>
    </source>
</evidence>
<feature type="transmembrane region" description="Helical" evidence="9">
    <location>
        <begin position="68"/>
        <end position="87"/>
    </location>
</feature>
<dbReference type="CDD" id="cd16917">
    <property type="entry name" value="HATPase_UhpB-NarQ-NarX-like"/>
    <property type="match status" value="1"/>
</dbReference>
<dbReference type="EMBL" id="BLAF01000045">
    <property type="protein sequence ID" value="GES23814.1"/>
    <property type="molecule type" value="Genomic_DNA"/>
</dbReference>
<accession>A0A5M3XRF1</accession>
<evidence type="ECO:0000313" key="13">
    <source>
        <dbReference type="Proteomes" id="UP000377595"/>
    </source>
</evidence>
<keyword evidence="5" id="KW-0547">Nucleotide-binding</keyword>
<dbReference type="Pfam" id="PF07730">
    <property type="entry name" value="HisKA_3"/>
    <property type="match status" value="1"/>
</dbReference>
<evidence type="ECO:0000256" key="3">
    <source>
        <dbReference type="ARBA" id="ARBA00022553"/>
    </source>
</evidence>
<evidence type="ECO:0000256" key="5">
    <source>
        <dbReference type="ARBA" id="ARBA00022741"/>
    </source>
</evidence>
<feature type="transmembrane region" description="Helical" evidence="9">
    <location>
        <begin position="94"/>
        <end position="112"/>
    </location>
</feature>
<evidence type="ECO:0000259" key="10">
    <source>
        <dbReference type="Pfam" id="PF02518"/>
    </source>
</evidence>
<dbReference type="InterPro" id="IPR003594">
    <property type="entry name" value="HATPase_dom"/>
</dbReference>
<dbReference type="GO" id="GO:0046983">
    <property type="term" value="F:protein dimerization activity"/>
    <property type="evidence" value="ECO:0007669"/>
    <property type="project" value="InterPro"/>
</dbReference>
<evidence type="ECO:0000256" key="9">
    <source>
        <dbReference type="SAM" id="Phobius"/>
    </source>
</evidence>
<keyword evidence="9" id="KW-0472">Membrane</keyword>
<dbReference type="InterPro" id="IPR050482">
    <property type="entry name" value="Sensor_HK_TwoCompSys"/>
</dbReference>
<keyword evidence="8" id="KW-0902">Two-component regulatory system</keyword>
<keyword evidence="13" id="KW-1185">Reference proteome</keyword>
<evidence type="ECO:0000256" key="1">
    <source>
        <dbReference type="ARBA" id="ARBA00000085"/>
    </source>
</evidence>
<keyword evidence="4" id="KW-0808">Transferase</keyword>
<proteinExistence type="predicted"/>
<dbReference type="GO" id="GO:0005524">
    <property type="term" value="F:ATP binding"/>
    <property type="evidence" value="ECO:0007669"/>
    <property type="project" value="UniProtKB-KW"/>
</dbReference>
<keyword evidence="9" id="KW-0812">Transmembrane</keyword>
<dbReference type="PANTHER" id="PTHR24421:SF10">
    <property type="entry name" value="NITRATE_NITRITE SENSOR PROTEIN NARQ"/>
    <property type="match status" value="1"/>
</dbReference>
<feature type="transmembrane region" description="Helical" evidence="9">
    <location>
        <begin position="118"/>
        <end position="138"/>
    </location>
</feature>
<keyword evidence="9" id="KW-1133">Transmembrane helix</keyword>
<dbReference type="Pfam" id="PF02518">
    <property type="entry name" value="HATPase_c"/>
    <property type="match status" value="1"/>
</dbReference>
<keyword evidence="6" id="KW-0418">Kinase</keyword>
<protein>
    <recommendedName>
        <fullName evidence="2">histidine kinase</fullName>
        <ecNumber evidence="2">2.7.13.3</ecNumber>
    </recommendedName>
</protein>
<dbReference type="Gene3D" id="1.20.5.1930">
    <property type="match status" value="1"/>
</dbReference>
<comment type="catalytic activity">
    <reaction evidence="1">
        <text>ATP + protein L-histidine = ADP + protein N-phospho-L-histidine.</text>
        <dbReference type="EC" id="2.7.13.3"/>
    </reaction>
</comment>